<feature type="binding site" evidence="13">
    <location>
        <begin position="39"/>
        <end position="46"/>
    </location>
    <ligand>
        <name>ATP</name>
        <dbReference type="ChEBI" id="CHEBI:30616"/>
    </ligand>
</feature>
<evidence type="ECO:0000256" key="9">
    <source>
        <dbReference type="ARBA" id="ARBA00023204"/>
    </source>
</evidence>
<dbReference type="SUPFAM" id="SSF52540">
    <property type="entry name" value="P-loop containing nucleoside triphosphate hydrolases"/>
    <property type="match status" value="2"/>
</dbReference>
<keyword evidence="10 13" id="KW-0742">SOS response</keyword>
<evidence type="ECO:0000256" key="14">
    <source>
        <dbReference type="RuleBase" id="RU003587"/>
    </source>
</evidence>
<evidence type="ECO:0000256" key="6">
    <source>
        <dbReference type="ARBA" id="ARBA00022769"/>
    </source>
</evidence>
<evidence type="ECO:0000256" key="15">
    <source>
        <dbReference type="SAM" id="MobiDB-lite"/>
    </source>
</evidence>
<dbReference type="InterPro" id="IPR041471">
    <property type="entry name" value="UvrB_inter"/>
</dbReference>
<dbReference type="GO" id="GO:0016887">
    <property type="term" value="F:ATP hydrolysis activity"/>
    <property type="evidence" value="ECO:0007669"/>
    <property type="project" value="InterPro"/>
</dbReference>
<dbReference type="InterPro" id="IPR006935">
    <property type="entry name" value="Helicase/UvrB_N"/>
</dbReference>
<dbReference type="PANTHER" id="PTHR24029:SF0">
    <property type="entry name" value="UVRABC SYSTEM PROTEIN B"/>
    <property type="match status" value="1"/>
</dbReference>
<dbReference type="NCBIfam" id="TIGR00631">
    <property type="entry name" value="uvrb"/>
    <property type="match status" value="1"/>
</dbReference>
<evidence type="ECO:0000256" key="2">
    <source>
        <dbReference type="ARBA" id="ARBA00008533"/>
    </source>
</evidence>
<dbReference type="PANTHER" id="PTHR24029">
    <property type="entry name" value="UVRABC SYSTEM PROTEIN B"/>
    <property type="match status" value="1"/>
</dbReference>
<evidence type="ECO:0000256" key="8">
    <source>
        <dbReference type="ARBA" id="ARBA00022881"/>
    </source>
</evidence>
<feature type="domain" description="UVR" evidence="16">
    <location>
        <begin position="636"/>
        <end position="671"/>
    </location>
</feature>
<evidence type="ECO:0000256" key="4">
    <source>
        <dbReference type="ARBA" id="ARBA00022741"/>
    </source>
</evidence>
<comment type="function">
    <text evidence="13">The UvrABC repair system catalyzes the recognition and processing of DNA lesions. A damage recognition complex composed of 2 UvrA and 2 UvrB subunits scans DNA for abnormalities. Upon binding of the UvrA(2)B(2) complex to a putative damaged site, the DNA wraps around one UvrB monomer. DNA wrap is dependent on ATP binding by UvrB and probably causes local melting of the DNA helix, facilitating insertion of UvrB beta-hairpin between the DNA strands. Then UvrB probes one DNA strand for the presence of a lesion. If a lesion is found the UvrA subunits dissociate and the UvrB-DNA preincision complex is formed. This complex is subsequently bound by UvrC and the second UvrB is released. If no lesion is found, the DNA wraps around the other UvrB subunit that will check the other stand for damage.</text>
</comment>
<evidence type="ECO:0000256" key="5">
    <source>
        <dbReference type="ARBA" id="ARBA00022763"/>
    </source>
</evidence>
<comment type="caution">
    <text evidence="19">The sequence shown here is derived from an EMBL/GenBank/DDBJ whole genome shotgun (WGS) entry which is preliminary data.</text>
</comment>
<dbReference type="Pfam" id="PF17757">
    <property type="entry name" value="UvrB_inter"/>
    <property type="match status" value="1"/>
</dbReference>
<evidence type="ECO:0000313" key="19">
    <source>
        <dbReference type="EMBL" id="RAR60282.1"/>
    </source>
</evidence>
<dbReference type="InterPro" id="IPR001943">
    <property type="entry name" value="UVR_dom"/>
</dbReference>
<evidence type="ECO:0000259" key="17">
    <source>
        <dbReference type="PROSITE" id="PS51192"/>
    </source>
</evidence>
<feature type="short sequence motif" description="Beta-hairpin" evidence="13">
    <location>
        <begin position="92"/>
        <end position="115"/>
    </location>
</feature>
<feature type="domain" description="Helicase ATP-binding" evidence="17">
    <location>
        <begin position="26"/>
        <end position="183"/>
    </location>
</feature>
<dbReference type="Gene3D" id="3.40.50.300">
    <property type="entry name" value="P-loop containing nucleotide triphosphate hydrolases"/>
    <property type="match status" value="3"/>
</dbReference>
<evidence type="ECO:0000259" key="18">
    <source>
        <dbReference type="PROSITE" id="PS51194"/>
    </source>
</evidence>
<comment type="similarity">
    <text evidence="2 13 14">Belongs to the UvrB family.</text>
</comment>
<comment type="domain">
    <text evidence="13">The beta-hairpin motif is involved in DNA binding.</text>
</comment>
<dbReference type="Gene3D" id="6.10.140.240">
    <property type="match status" value="1"/>
</dbReference>
<dbReference type="PROSITE" id="PS51194">
    <property type="entry name" value="HELICASE_CTER"/>
    <property type="match status" value="1"/>
</dbReference>
<keyword evidence="9 13" id="KW-0234">DNA repair</keyword>
<evidence type="ECO:0000256" key="7">
    <source>
        <dbReference type="ARBA" id="ARBA00022840"/>
    </source>
</evidence>
<organism evidence="19 20">
    <name type="scientific">Onishia taeanensis</name>
    <dbReference type="NCBI Taxonomy" id="284577"/>
    <lineage>
        <taxon>Bacteria</taxon>
        <taxon>Pseudomonadati</taxon>
        <taxon>Pseudomonadota</taxon>
        <taxon>Gammaproteobacteria</taxon>
        <taxon>Oceanospirillales</taxon>
        <taxon>Halomonadaceae</taxon>
        <taxon>Onishia</taxon>
    </lineage>
</organism>
<dbReference type="EMBL" id="QLSX01000007">
    <property type="protein sequence ID" value="RAR60282.1"/>
    <property type="molecule type" value="Genomic_DNA"/>
</dbReference>
<dbReference type="GO" id="GO:0005737">
    <property type="term" value="C:cytoplasm"/>
    <property type="evidence" value="ECO:0007669"/>
    <property type="project" value="UniProtKB-SubCell"/>
</dbReference>
<reference evidence="19 20" key="1">
    <citation type="submission" date="2018-06" db="EMBL/GenBank/DDBJ databases">
        <title>Comparative analysis of microorganisms from saline springs in Andes Mountain Range, Colombia.</title>
        <authorList>
            <person name="Rubin E."/>
        </authorList>
    </citation>
    <scope>NUCLEOTIDE SEQUENCE [LARGE SCALE GENOMIC DNA]</scope>
    <source>
        <strain evidence="19 20">USBA-857</strain>
    </source>
</reference>
<dbReference type="Pfam" id="PF02151">
    <property type="entry name" value="UVR"/>
    <property type="match status" value="1"/>
</dbReference>
<evidence type="ECO:0000256" key="12">
    <source>
        <dbReference type="ARBA" id="ARBA00029504"/>
    </source>
</evidence>
<keyword evidence="8 13" id="KW-0267">Excision nuclease</keyword>
<dbReference type="NCBIfam" id="NF003673">
    <property type="entry name" value="PRK05298.1"/>
    <property type="match status" value="1"/>
</dbReference>
<evidence type="ECO:0000256" key="11">
    <source>
        <dbReference type="ARBA" id="ARBA00026033"/>
    </source>
</evidence>
<evidence type="ECO:0000256" key="1">
    <source>
        <dbReference type="ARBA" id="ARBA00004496"/>
    </source>
</evidence>
<evidence type="ECO:0000313" key="20">
    <source>
        <dbReference type="Proteomes" id="UP000249700"/>
    </source>
</evidence>
<dbReference type="InterPro" id="IPR001650">
    <property type="entry name" value="Helicase_C-like"/>
</dbReference>
<dbReference type="PROSITE" id="PS50151">
    <property type="entry name" value="UVR"/>
    <property type="match status" value="1"/>
</dbReference>
<evidence type="ECO:0000256" key="3">
    <source>
        <dbReference type="ARBA" id="ARBA00022490"/>
    </source>
</evidence>
<dbReference type="Gene3D" id="4.10.860.10">
    <property type="entry name" value="UVR domain"/>
    <property type="match status" value="1"/>
</dbReference>
<feature type="region of interest" description="Disordered" evidence="15">
    <location>
        <begin position="599"/>
        <end position="621"/>
    </location>
</feature>
<dbReference type="Pfam" id="PF12344">
    <property type="entry name" value="UvrB"/>
    <property type="match status" value="1"/>
</dbReference>
<dbReference type="InterPro" id="IPR004807">
    <property type="entry name" value="UvrB"/>
</dbReference>
<dbReference type="SMART" id="SM00487">
    <property type="entry name" value="DEXDc"/>
    <property type="match status" value="1"/>
</dbReference>
<dbReference type="GO" id="GO:0009381">
    <property type="term" value="F:excinuclease ABC activity"/>
    <property type="evidence" value="ECO:0007669"/>
    <property type="project" value="UniProtKB-UniRule"/>
</dbReference>
<dbReference type="InterPro" id="IPR014001">
    <property type="entry name" value="Helicase_ATP-bd"/>
</dbReference>
<dbReference type="GO" id="GO:0009432">
    <property type="term" value="P:SOS response"/>
    <property type="evidence" value="ECO:0007669"/>
    <property type="project" value="UniProtKB-UniRule"/>
</dbReference>
<proteinExistence type="inferred from homology"/>
<comment type="subcellular location">
    <subcellularLocation>
        <location evidence="1 13 14">Cytoplasm</location>
    </subcellularLocation>
</comment>
<dbReference type="AlphaFoldDB" id="A0A328XVD9"/>
<dbReference type="InterPro" id="IPR027417">
    <property type="entry name" value="P-loop_NTPase"/>
</dbReference>
<gene>
    <name evidence="13" type="primary">uvrB</name>
    <name evidence="19" type="ORF">BCL93_10786</name>
</gene>
<dbReference type="InterPro" id="IPR036876">
    <property type="entry name" value="UVR_dom_sf"/>
</dbReference>
<dbReference type="OrthoDB" id="9806651at2"/>
<comment type="subunit">
    <text evidence="11 13 14">Forms a heterotetramer with UvrA during the search for lesions. Interacts with UvrC in an incision complex.</text>
</comment>
<dbReference type="InterPro" id="IPR024759">
    <property type="entry name" value="UvrB_YAD/RRR_dom"/>
</dbReference>
<protein>
    <recommendedName>
        <fullName evidence="12 13">UvrABC system protein B</fullName>
        <shortName evidence="13">Protein UvrB</shortName>
    </recommendedName>
    <alternativeName>
        <fullName evidence="13">Excinuclease ABC subunit B</fullName>
    </alternativeName>
</protein>
<keyword evidence="6 13" id="KW-0228">DNA excision</keyword>
<dbReference type="SUPFAM" id="SSF46600">
    <property type="entry name" value="C-terminal UvrC-binding domain of UvrB"/>
    <property type="match status" value="1"/>
</dbReference>
<keyword evidence="5 13" id="KW-0227">DNA damage</keyword>
<dbReference type="GO" id="GO:0009380">
    <property type="term" value="C:excinuclease repair complex"/>
    <property type="evidence" value="ECO:0007669"/>
    <property type="project" value="InterPro"/>
</dbReference>
<evidence type="ECO:0000256" key="13">
    <source>
        <dbReference type="HAMAP-Rule" id="MF_00204"/>
    </source>
</evidence>
<evidence type="ECO:0000259" key="16">
    <source>
        <dbReference type="PROSITE" id="PS50151"/>
    </source>
</evidence>
<dbReference type="CDD" id="cd18790">
    <property type="entry name" value="SF2_C_UvrB"/>
    <property type="match status" value="1"/>
</dbReference>
<dbReference type="Pfam" id="PF00271">
    <property type="entry name" value="Helicase_C"/>
    <property type="match status" value="1"/>
</dbReference>
<dbReference type="Pfam" id="PF04851">
    <property type="entry name" value="ResIII"/>
    <property type="match status" value="1"/>
</dbReference>
<keyword evidence="4 13" id="KW-0547">Nucleotide-binding</keyword>
<keyword evidence="3 13" id="KW-0963">Cytoplasm</keyword>
<dbReference type="CDD" id="cd17916">
    <property type="entry name" value="DEXHc_UvrB"/>
    <property type="match status" value="1"/>
</dbReference>
<dbReference type="Proteomes" id="UP000249700">
    <property type="component" value="Unassembled WGS sequence"/>
</dbReference>
<name>A0A328XVD9_9GAMM</name>
<dbReference type="RefSeq" id="WP_112055268.1">
    <property type="nucleotide sequence ID" value="NZ_QLSX01000007.1"/>
</dbReference>
<keyword evidence="7 13" id="KW-0067">ATP-binding</keyword>
<dbReference type="PROSITE" id="PS51192">
    <property type="entry name" value="HELICASE_ATP_BIND_1"/>
    <property type="match status" value="1"/>
</dbReference>
<accession>A0A328XVD9</accession>
<sequence length="676" mass="76865">MSKAFRLQSKFKPAGDQPAAIDSLIKGLDSGLAHQTLLGVTGSGKTFTMANVVERVQRPTIVMAPNKTLAAQLYGEFKAFFPDNAVEYFVSYYDYYQPEAYVPSSDTFIEKDASVNDHIEQMRLSATKALLERRDALIVVSVSAIYGLGDPDQYLKMRLHFTRGEQIDQRKMLRRLAELQYTRNDMDFRRGTYRVRGDVIDIFPADAEDEAVRVELFDDEIDGISLFDPLTGEIRGKVPRMTIYPKSHYVTPRDTILEAAERIKGEMTERLDFLRKHDKLVEAQRLEQRTLYDIEMMHELGYCNGIENYSRYLSGRAPGEPPPTFFDYLPADSLLVIDESHVSVPQVGGMYKGDRSRKETLVEYGFRLPSALDNRPMKFEEWERISPQTIFVSATPGPYEAEHAGQVVEQVVRPTGLVDPEIEVRPASTQVDDLLSEIKLRTDVGERVLVTTLTKRMAEDLTEYLDEHDVRVRYLHSDIDTVERVEIIRDLRLGKFDVLVGINLLREGLDIPEVSLVAILDADKEGFLRNERSLIQTIGRAARNAHGKAILYGDRVTDSMRKSMDETDRRREKQLAFNEAHGISPVTITKSVQDIMEGAQAPGSKRSRQRGERKVAEPVGEYSTEQLATLSPDEVRRQVSKLEDAMHEAAQNLEFEEAARLRDRLHTLKERQLALG</sequence>
<dbReference type="HAMAP" id="MF_00204">
    <property type="entry name" value="UvrB"/>
    <property type="match status" value="1"/>
</dbReference>
<evidence type="ECO:0000256" key="10">
    <source>
        <dbReference type="ARBA" id="ARBA00023236"/>
    </source>
</evidence>
<dbReference type="SMART" id="SM00490">
    <property type="entry name" value="HELICc"/>
    <property type="match status" value="1"/>
</dbReference>
<dbReference type="GO" id="GO:0005524">
    <property type="term" value="F:ATP binding"/>
    <property type="evidence" value="ECO:0007669"/>
    <property type="project" value="UniProtKB-UniRule"/>
</dbReference>
<dbReference type="GO" id="GO:0003677">
    <property type="term" value="F:DNA binding"/>
    <property type="evidence" value="ECO:0007669"/>
    <property type="project" value="UniProtKB-UniRule"/>
</dbReference>
<feature type="domain" description="Helicase C-terminal" evidence="18">
    <location>
        <begin position="430"/>
        <end position="596"/>
    </location>
</feature>
<dbReference type="FunFam" id="3.40.50.300:FF:000477">
    <property type="entry name" value="UvrABC system protein B"/>
    <property type="match status" value="1"/>
</dbReference>
<dbReference type="GO" id="GO:0006289">
    <property type="term" value="P:nucleotide-excision repair"/>
    <property type="evidence" value="ECO:0007669"/>
    <property type="project" value="UniProtKB-UniRule"/>
</dbReference>